<protein>
    <recommendedName>
        <fullName evidence="1">SSAP RNA binding domain-containing protein</fullName>
    </recommendedName>
</protein>
<dbReference type="AlphaFoldDB" id="A0A9W5RBE5"/>
<feature type="domain" description="SSAP RNA binding" evidence="1">
    <location>
        <begin position="7"/>
        <end position="150"/>
    </location>
</feature>
<name>A0A9W5RBE5_BACCE</name>
<evidence type="ECO:0000313" key="3">
    <source>
        <dbReference type="Proteomes" id="UP000014028"/>
    </source>
</evidence>
<dbReference type="InterPro" id="IPR009425">
    <property type="entry name" value="DSRM_SSAP"/>
</dbReference>
<dbReference type="RefSeq" id="WP_016121863.1">
    <property type="nucleotide sequence ID" value="NZ_KB976822.1"/>
</dbReference>
<sequence length="224" mass="25632">MNETKNYFTELASIDVGEHVEKKGEFSYLSWSWAVDQLLKKHPDATWQVVRFGELPYMKTEIGYFVEVEVTVNQITRSQIHPVLDNYNKPIVKPTSFQINTSIQRCLAKAIALHGLGLYIYSGEDIPQDDEPKQVEKQPSSLPHQEQVRQTEIANEQRIKAIHAQIRELSGAYKMSFEETKTTVKRSLGIQTFKGITVQQASHVQKTIVSWLNDAKQKQQEGAE</sequence>
<dbReference type="EMBL" id="AHFK01000022">
    <property type="protein sequence ID" value="EOQ18638.1"/>
    <property type="molecule type" value="Genomic_DNA"/>
</dbReference>
<evidence type="ECO:0000259" key="1">
    <source>
        <dbReference type="Pfam" id="PF06378"/>
    </source>
</evidence>
<gene>
    <name evidence="2" type="ORF">IKC_05139</name>
</gene>
<dbReference type="Pfam" id="PF06378">
    <property type="entry name" value="SSAP_Sak"/>
    <property type="match status" value="1"/>
</dbReference>
<organism evidence="2 3">
    <name type="scientific">Bacillus cereus VD184</name>
    <dbReference type="NCBI Taxonomy" id="1053242"/>
    <lineage>
        <taxon>Bacteria</taxon>
        <taxon>Bacillati</taxon>
        <taxon>Bacillota</taxon>
        <taxon>Bacilli</taxon>
        <taxon>Bacillales</taxon>
        <taxon>Bacillaceae</taxon>
        <taxon>Bacillus</taxon>
        <taxon>Bacillus cereus group</taxon>
    </lineage>
</organism>
<dbReference type="Proteomes" id="UP000014028">
    <property type="component" value="Unassembled WGS sequence"/>
</dbReference>
<proteinExistence type="predicted"/>
<comment type="caution">
    <text evidence="2">The sequence shown here is derived from an EMBL/GenBank/DDBJ whole genome shotgun (WGS) entry which is preliminary data.</text>
</comment>
<accession>A0A9W5RBE5</accession>
<reference evidence="2 3" key="1">
    <citation type="submission" date="2012-12" db="EMBL/GenBank/DDBJ databases">
        <title>The Genome Sequence of Bacillus cereus VD184.</title>
        <authorList>
            <consortium name="The Broad Institute Genome Sequencing Platform"/>
            <consortium name="The Broad Institute Genome Sequencing Center for Infectious Disease"/>
            <person name="Feldgarden M."/>
            <person name="Van der Auwera G.A."/>
            <person name="Mahillon J."/>
            <person name="Duprez V."/>
            <person name="Timmery S."/>
            <person name="Mattelet C."/>
            <person name="Dierick K."/>
            <person name="Sun M."/>
            <person name="Yu Z."/>
            <person name="Zhu L."/>
            <person name="Hu X."/>
            <person name="Shank E.B."/>
            <person name="Swiecicka I."/>
            <person name="Hansen B.M."/>
            <person name="Andrup L."/>
            <person name="Walker B."/>
            <person name="Young S.K."/>
            <person name="Zeng Q."/>
            <person name="Gargeya S."/>
            <person name="Fitzgerald M."/>
            <person name="Haas B."/>
            <person name="Abouelleil A."/>
            <person name="Alvarado L."/>
            <person name="Arachchi H.M."/>
            <person name="Berlin A.M."/>
            <person name="Chapman S.B."/>
            <person name="Dewar J."/>
            <person name="Goldberg J."/>
            <person name="Griggs A."/>
            <person name="Gujja S."/>
            <person name="Hansen M."/>
            <person name="Howarth C."/>
            <person name="Imamovic A."/>
            <person name="Larimer J."/>
            <person name="McCowan C."/>
            <person name="Murphy C."/>
            <person name="Neiman D."/>
            <person name="Pearson M."/>
            <person name="Priest M."/>
            <person name="Roberts A."/>
            <person name="Saif S."/>
            <person name="Shea T."/>
            <person name="Sisk P."/>
            <person name="Sykes S."/>
            <person name="Wortman J."/>
            <person name="Nusbaum C."/>
            <person name="Birren B."/>
        </authorList>
    </citation>
    <scope>NUCLEOTIDE SEQUENCE [LARGE SCALE GENOMIC DNA]</scope>
    <source>
        <strain evidence="2 3">VD184</strain>
    </source>
</reference>
<evidence type="ECO:0000313" key="2">
    <source>
        <dbReference type="EMBL" id="EOQ18638.1"/>
    </source>
</evidence>